<evidence type="ECO:0000313" key="2">
    <source>
        <dbReference type="EMBL" id="KAG8047425.1"/>
    </source>
</evidence>
<protein>
    <submittedName>
        <fullName evidence="2">Uncharacterized protein</fullName>
    </submittedName>
</protein>
<reference evidence="2" key="2">
    <citation type="submission" date="2021-02" db="EMBL/GenBank/DDBJ databases">
        <authorList>
            <person name="Kimball J.A."/>
            <person name="Haas M.W."/>
            <person name="Macchietto M."/>
            <person name="Kono T."/>
            <person name="Duquette J."/>
            <person name="Shao M."/>
        </authorList>
    </citation>
    <scope>NUCLEOTIDE SEQUENCE</scope>
    <source>
        <tissue evidence="2">Fresh leaf tissue</tissue>
    </source>
</reference>
<keyword evidence="3" id="KW-1185">Reference proteome</keyword>
<feature type="repeat" description="ANK" evidence="1">
    <location>
        <begin position="137"/>
        <end position="169"/>
    </location>
</feature>
<dbReference type="Proteomes" id="UP000729402">
    <property type="component" value="Unassembled WGS sequence"/>
</dbReference>
<reference evidence="2" key="1">
    <citation type="journal article" date="2021" name="bioRxiv">
        <title>Whole Genome Assembly and Annotation of Northern Wild Rice, Zizania palustris L., Supports a Whole Genome Duplication in the Zizania Genus.</title>
        <authorList>
            <person name="Haas M."/>
            <person name="Kono T."/>
            <person name="Macchietto M."/>
            <person name="Millas R."/>
            <person name="McGilp L."/>
            <person name="Shao M."/>
            <person name="Duquette J."/>
            <person name="Hirsch C.N."/>
            <person name="Kimball J."/>
        </authorList>
    </citation>
    <scope>NUCLEOTIDE SEQUENCE</scope>
    <source>
        <tissue evidence="2">Fresh leaf tissue</tissue>
    </source>
</reference>
<dbReference type="InterPro" id="IPR002110">
    <property type="entry name" value="Ankyrin_rpt"/>
</dbReference>
<keyword evidence="1" id="KW-0040">ANK repeat</keyword>
<dbReference type="InterPro" id="IPR021832">
    <property type="entry name" value="ANKRD13"/>
</dbReference>
<comment type="caution">
    <text evidence="2">The sequence shown here is derived from an EMBL/GenBank/DDBJ whole genome shotgun (WGS) entry which is preliminary data.</text>
</comment>
<dbReference type="PANTHER" id="PTHR12447:SF7">
    <property type="entry name" value="ANKYRIN REPEAT FAMILY PROTEIN"/>
    <property type="match status" value="1"/>
</dbReference>
<dbReference type="PANTHER" id="PTHR12447">
    <property type="entry name" value="ANKYRIN REPEAT DOMAIN-CONTAINING PROTEIN 13"/>
    <property type="match status" value="1"/>
</dbReference>
<name>A0A8J5RNY4_ZIZPA</name>
<evidence type="ECO:0000313" key="3">
    <source>
        <dbReference type="Proteomes" id="UP000729402"/>
    </source>
</evidence>
<dbReference type="OrthoDB" id="1700028at2759"/>
<dbReference type="PROSITE" id="PS50088">
    <property type="entry name" value="ANK_REPEAT"/>
    <property type="match status" value="1"/>
</dbReference>
<dbReference type="EMBL" id="JAAALK010000290">
    <property type="protein sequence ID" value="KAG8047425.1"/>
    <property type="molecule type" value="Genomic_DNA"/>
</dbReference>
<dbReference type="GO" id="GO:0005737">
    <property type="term" value="C:cytoplasm"/>
    <property type="evidence" value="ECO:0007669"/>
    <property type="project" value="TreeGrafter"/>
</dbReference>
<dbReference type="AlphaFoldDB" id="A0A8J5RNY4"/>
<accession>A0A8J5RNY4</accession>
<evidence type="ECO:0000256" key="1">
    <source>
        <dbReference type="PROSITE-ProRule" id="PRU00023"/>
    </source>
</evidence>
<sequence>MHCSSSPLSSFLPCEAVLGLELGAARRGVAGTQAGATPLDLHALRRTEAELLRPLATTVTATRPKRTSSAPIRPSDYAHNPVHHCVVLQDGAGLAAILHGLPPLVHPSRILSAADASREARLAASVSTMLDRRDMPDGDTALHLAVRLRLASVASALTAASTDPTLQNHAGWTPLQEALCLGCKDIAACLLRAHRLAAWAKLRWRRSREGSNGDGEEEDSGGEKKIGEKKMVVWSIQKKIVLHVGPYALDSYKMA</sequence>
<gene>
    <name evidence="2" type="ORF">GUJ93_ZPchr0008g12819</name>
</gene>
<proteinExistence type="predicted"/>
<organism evidence="2 3">
    <name type="scientific">Zizania palustris</name>
    <name type="common">Northern wild rice</name>
    <dbReference type="NCBI Taxonomy" id="103762"/>
    <lineage>
        <taxon>Eukaryota</taxon>
        <taxon>Viridiplantae</taxon>
        <taxon>Streptophyta</taxon>
        <taxon>Embryophyta</taxon>
        <taxon>Tracheophyta</taxon>
        <taxon>Spermatophyta</taxon>
        <taxon>Magnoliopsida</taxon>
        <taxon>Liliopsida</taxon>
        <taxon>Poales</taxon>
        <taxon>Poaceae</taxon>
        <taxon>BOP clade</taxon>
        <taxon>Oryzoideae</taxon>
        <taxon>Oryzeae</taxon>
        <taxon>Zizaniinae</taxon>
        <taxon>Zizania</taxon>
    </lineage>
</organism>